<gene>
    <name evidence="1" type="ORF">E1288_34235</name>
</gene>
<dbReference type="InterPro" id="IPR010310">
    <property type="entry name" value="T7SS_ESAT-6-like"/>
</dbReference>
<dbReference type="SUPFAM" id="SSF140453">
    <property type="entry name" value="EsxAB dimer-like"/>
    <property type="match status" value="1"/>
</dbReference>
<name>A0A4R4YAS3_9PSEU</name>
<proteinExistence type="predicted"/>
<evidence type="ECO:0008006" key="3">
    <source>
        <dbReference type="Google" id="ProtNLM"/>
    </source>
</evidence>
<keyword evidence="2" id="KW-1185">Reference proteome</keyword>
<accession>A0A4R4YAS3</accession>
<dbReference type="InterPro" id="IPR036689">
    <property type="entry name" value="ESAT-6-like_sf"/>
</dbReference>
<evidence type="ECO:0000313" key="1">
    <source>
        <dbReference type="EMBL" id="TDD40934.1"/>
    </source>
</evidence>
<reference evidence="1 2" key="1">
    <citation type="submission" date="2019-03" db="EMBL/GenBank/DDBJ databases">
        <title>Draft genome sequences of novel Actinobacteria.</title>
        <authorList>
            <person name="Sahin N."/>
            <person name="Ay H."/>
            <person name="Saygin H."/>
        </authorList>
    </citation>
    <scope>NUCLEOTIDE SEQUENCE [LARGE SCALE GENOMIC DNA]</scope>
    <source>
        <strain evidence="1 2">7K502</strain>
    </source>
</reference>
<evidence type="ECO:0000313" key="2">
    <source>
        <dbReference type="Proteomes" id="UP000294947"/>
    </source>
</evidence>
<protein>
    <recommendedName>
        <fullName evidence="3">WXG100 family type VII secretion target</fullName>
    </recommendedName>
</protein>
<dbReference type="AlphaFoldDB" id="A0A4R4YAS3"/>
<comment type="caution">
    <text evidence="1">The sequence shown here is derived from an EMBL/GenBank/DDBJ whole genome shotgun (WGS) entry which is preliminary data.</text>
</comment>
<dbReference type="Proteomes" id="UP000294947">
    <property type="component" value="Unassembled WGS sequence"/>
</dbReference>
<dbReference type="EMBL" id="SMKW01000065">
    <property type="protein sequence ID" value="TDD40934.1"/>
    <property type="molecule type" value="Genomic_DNA"/>
</dbReference>
<dbReference type="Pfam" id="PF06013">
    <property type="entry name" value="WXG100"/>
    <property type="match status" value="1"/>
</dbReference>
<organism evidence="1 2">
    <name type="scientific">Saccharopolyspora elongata</name>
    <dbReference type="NCBI Taxonomy" id="2530387"/>
    <lineage>
        <taxon>Bacteria</taxon>
        <taxon>Bacillati</taxon>
        <taxon>Actinomycetota</taxon>
        <taxon>Actinomycetes</taxon>
        <taxon>Pseudonocardiales</taxon>
        <taxon>Pseudonocardiaceae</taxon>
        <taxon>Saccharopolyspora</taxon>
    </lineage>
</organism>
<dbReference type="Gene3D" id="1.10.287.1060">
    <property type="entry name" value="ESAT-6-like"/>
    <property type="match status" value="1"/>
</dbReference>
<sequence length="48" mass="5330">MDLEAVVARLLVSWSGEAADAYQAAQAEWDQAVAGMRENVREMHQLLV</sequence>